<dbReference type="PROSITE" id="PS50109">
    <property type="entry name" value="HIS_KIN"/>
    <property type="match status" value="1"/>
</dbReference>
<dbReference type="InParanoid" id="A0A1B1AGV8"/>
<evidence type="ECO:0000313" key="9">
    <source>
        <dbReference type="Proteomes" id="UP000092498"/>
    </source>
</evidence>
<dbReference type="Proteomes" id="UP000092498">
    <property type="component" value="Chromosome"/>
</dbReference>
<keyword evidence="4" id="KW-0808">Transferase</keyword>
<dbReference type="GO" id="GO:0000160">
    <property type="term" value="P:phosphorelay signal transduction system"/>
    <property type="evidence" value="ECO:0007669"/>
    <property type="project" value="UniProtKB-KW"/>
</dbReference>
<evidence type="ECO:0000313" key="8">
    <source>
        <dbReference type="EMBL" id="ANP45771.1"/>
    </source>
</evidence>
<feature type="domain" description="Histidine kinase" evidence="7">
    <location>
        <begin position="1"/>
        <end position="178"/>
    </location>
</feature>
<name>A0A1B1AGV8_9PROT</name>
<sequence length="186" mass="19608">MLRLVNDILQHARIDAKSDTLCLEEVKVAGAVSEVYDVIRPLAHANGNTLVVSTGLDDACVSADPKLLMQCLVNLAGNAAKFTKNGNIELRTRRESAGDQDFIAFDVVDTGIGIEPEAMARLFSPFQQANEAIAREYGGAGLGLSITRKLARSMGGEVEVTSAPGAGSKFTLLLPAALTPAIRQAA</sequence>
<gene>
    <name evidence="8" type="ORF">ATE48_07475</name>
</gene>
<keyword evidence="5" id="KW-0418">Kinase</keyword>
<evidence type="ECO:0000256" key="5">
    <source>
        <dbReference type="ARBA" id="ARBA00022777"/>
    </source>
</evidence>
<keyword evidence="6" id="KW-0902">Two-component regulatory system</keyword>
<dbReference type="KEGG" id="cbot:ATE48_07475"/>
<evidence type="ECO:0000256" key="6">
    <source>
        <dbReference type="ARBA" id="ARBA00023012"/>
    </source>
</evidence>
<dbReference type="Pfam" id="PF02518">
    <property type="entry name" value="HATPase_c"/>
    <property type="match status" value="1"/>
</dbReference>
<evidence type="ECO:0000256" key="1">
    <source>
        <dbReference type="ARBA" id="ARBA00000085"/>
    </source>
</evidence>
<dbReference type="EC" id="2.7.13.3" evidence="2"/>
<protein>
    <recommendedName>
        <fullName evidence="2">histidine kinase</fullName>
        <ecNumber evidence="2">2.7.13.3</ecNumber>
    </recommendedName>
</protein>
<dbReference type="InterPro" id="IPR003594">
    <property type="entry name" value="HATPase_dom"/>
</dbReference>
<dbReference type="PRINTS" id="PR00344">
    <property type="entry name" value="BCTRLSENSOR"/>
</dbReference>
<dbReference type="InterPro" id="IPR050736">
    <property type="entry name" value="Sensor_HK_Regulatory"/>
</dbReference>
<keyword evidence="9" id="KW-1185">Reference proteome</keyword>
<dbReference type="InterPro" id="IPR036890">
    <property type="entry name" value="HATPase_C_sf"/>
</dbReference>
<organism evidence="8 9">
    <name type="scientific">Candidatus Viadribacter manganicus</name>
    <dbReference type="NCBI Taxonomy" id="1759059"/>
    <lineage>
        <taxon>Bacteria</taxon>
        <taxon>Pseudomonadati</taxon>
        <taxon>Pseudomonadota</taxon>
        <taxon>Alphaproteobacteria</taxon>
        <taxon>Hyphomonadales</taxon>
        <taxon>Hyphomonadaceae</taxon>
        <taxon>Candidatus Viadribacter</taxon>
    </lineage>
</organism>
<evidence type="ECO:0000256" key="2">
    <source>
        <dbReference type="ARBA" id="ARBA00012438"/>
    </source>
</evidence>
<dbReference type="InterPro" id="IPR004358">
    <property type="entry name" value="Sig_transdc_His_kin-like_C"/>
</dbReference>
<proteinExistence type="predicted"/>
<dbReference type="FunFam" id="3.30.565.10:FF:000010">
    <property type="entry name" value="Sensor histidine kinase RcsC"/>
    <property type="match status" value="1"/>
</dbReference>
<dbReference type="SMART" id="SM00387">
    <property type="entry name" value="HATPase_c"/>
    <property type="match status" value="1"/>
</dbReference>
<dbReference type="GO" id="GO:0004673">
    <property type="term" value="F:protein histidine kinase activity"/>
    <property type="evidence" value="ECO:0007669"/>
    <property type="project" value="UniProtKB-EC"/>
</dbReference>
<dbReference type="OrthoDB" id="9801651at2"/>
<evidence type="ECO:0000256" key="3">
    <source>
        <dbReference type="ARBA" id="ARBA00022553"/>
    </source>
</evidence>
<reference evidence="8 9" key="1">
    <citation type="submission" date="2015-11" db="EMBL/GenBank/DDBJ databases">
        <title>Whole-Genome Sequence of Candidatus Oderbacter manganicum from the National Park Lower Oder Valley, Germany.</title>
        <authorList>
            <person name="Braun B."/>
            <person name="Liere K."/>
            <person name="Szewzyk U."/>
        </authorList>
    </citation>
    <scope>NUCLEOTIDE SEQUENCE [LARGE SCALE GENOMIC DNA]</scope>
    <source>
        <strain evidence="8 9">OTSz_A_272</strain>
    </source>
</reference>
<dbReference type="CDD" id="cd16922">
    <property type="entry name" value="HATPase_EvgS-ArcB-TorS-like"/>
    <property type="match status" value="1"/>
</dbReference>
<accession>A0A1B1AGV8</accession>
<dbReference type="AlphaFoldDB" id="A0A1B1AGV8"/>
<dbReference type="InterPro" id="IPR005467">
    <property type="entry name" value="His_kinase_dom"/>
</dbReference>
<evidence type="ECO:0000259" key="7">
    <source>
        <dbReference type="PROSITE" id="PS50109"/>
    </source>
</evidence>
<dbReference type="PANTHER" id="PTHR43711:SF26">
    <property type="entry name" value="SENSOR HISTIDINE KINASE RCSC"/>
    <property type="match status" value="1"/>
</dbReference>
<dbReference type="Gene3D" id="3.30.565.10">
    <property type="entry name" value="Histidine kinase-like ATPase, C-terminal domain"/>
    <property type="match status" value="1"/>
</dbReference>
<dbReference type="SUPFAM" id="SSF55874">
    <property type="entry name" value="ATPase domain of HSP90 chaperone/DNA topoisomerase II/histidine kinase"/>
    <property type="match status" value="1"/>
</dbReference>
<dbReference type="PANTHER" id="PTHR43711">
    <property type="entry name" value="TWO-COMPONENT HISTIDINE KINASE"/>
    <property type="match status" value="1"/>
</dbReference>
<comment type="catalytic activity">
    <reaction evidence="1">
        <text>ATP + protein L-histidine = ADP + protein N-phospho-L-histidine.</text>
        <dbReference type="EC" id="2.7.13.3"/>
    </reaction>
</comment>
<dbReference type="STRING" id="1759059.ATE48_07475"/>
<dbReference type="EMBL" id="CP013244">
    <property type="protein sequence ID" value="ANP45771.1"/>
    <property type="molecule type" value="Genomic_DNA"/>
</dbReference>
<keyword evidence="3" id="KW-0597">Phosphoprotein</keyword>
<evidence type="ECO:0000256" key="4">
    <source>
        <dbReference type="ARBA" id="ARBA00022679"/>
    </source>
</evidence>